<evidence type="ECO:0000313" key="3">
    <source>
        <dbReference type="Proteomes" id="UP001140817"/>
    </source>
</evidence>
<organism evidence="2 3">
    <name type="scientific">Terrisporobacter muris</name>
    <dbReference type="NCBI Taxonomy" id="2963284"/>
    <lineage>
        <taxon>Bacteria</taxon>
        <taxon>Bacillati</taxon>
        <taxon>Bacillota</taxon>
        <taxon>Clostridia</taxon>
        <taxon>Peptostreptococcales</taxon>
        <taxon>Peptostreptococcaceae</taxon>
        <taxon>Terrisporobacter</taxon>
    </lineage>
</organism>
<gene>
    <name evidence="2" type="ORF">NSA58_00905</name>
</gene>
<dbReference type="AlphaFoldDB" id="A0A9X2M5S1"/>
<comment type="caution">
    <text evidence="2">The sequence shown here is derived from an EMBL/GenBank/DDBJ whole genome shotgun (WGS) entry which is preliminary data.</text>
</comment>
<proteinExistence type="predicted"/>
<reference evidence="2" key="1">
    <citation type="submission" date="2022-07" db="EMBL/GenBank/DDBJ databases">
        <title>Enhanced cultured diversity of the mouse gut microbiota enables custom-made synthetic communities.</title>
        <authorList>
            <person name="Afrizal A."/>
        </authorList>
    </citation>
    <scope>NUCLEOTIDE SEQUENCE</scope>
    <source>
        <strain evidence="2">DSM 29186</strain>
    </source>
</reference>
<protein>
    <submittedName>
        <fullName evidence="2">Uncharacterized protein</fullName>
    </submittedName>
</protein>
<feature type="transmembrane region" description="Helical" evidence="1">
    <location>
        <begin position="12"/>
        <end position="37"/>
    </location>
</feature>
<dbReference type="Proteomes" id="UP001140817">
    <property type="component" value="Unassembled WGS sequence"/>
</dbReference>
<dbReference type="RefSeq" id="WP_074079260.1">
    <property type="nucleotide sequence ID" value="NZ_JANKBY010000005.1"/>
</dbReference>
<evidence type="ECO:0000256" key="1">
    <source>
        <dbReference type="SAM" id="Phobius"/>
    </source>
</evidence>
<accession>A0A9X2M5S1</accession>
<dbReference type="EMBL" id="JANKBY010000005">
    <property type="protein sequence ID" value="MCR1821332.1"/>
    <property type="molecule type" value="Genomic_DNA"/>
</dbReference>
<sequence length="192" mass="22712">MKNLVKFEFRKIWTKFTLTSVIYLVVVSTMLTAIGYYSNDGAINSEGQEVKGTKAFRVIKNESKGTSGVMDEEYIHNLVQDFNSSKEKANFEDRLGLWLTRFDVSNHLINYANYGKEKFNIYMGLDFDFLKSEKDFYNQYKKTVKDQILYDSQKLWFKYSDKNIEKINEKVDNIKTPFKVDYYEGINNLMYQ</sequence>
<keyword evidence="1" id="KW-0812">Transmembrane</keyword>
<name>A0A9X2M5S1_9FIRM</name>
<evidence type="ECO:0000313" key="2">
    <source>
        <dbReference type="EMBL" id="MCR1821332.1"/>
    </source>
</evidence>
<keyword evidence="1" id="KW-1133">Transmembrane helix</keyword>
<keyword evidence="1" id="KW-0472">Membrane</keyword>
<keyword evidence="3" id="KW-1185">Reference proteome</keyword>